<dbReference type="CDD" id="cd01392">
    <property type="entry name" value="HTH_LacI"/>
    <property type="match status" value="1"/>
</dbReference>
<evidence type="ECO:0000256" key="1">
    <source>
        <dbReference type="ARBA" id="ARBA00023015"/>
    </source>
</evidence>
<dbReference type="Gene3D" id="1.10.260.40">
    <property type="entry name" value="lambda repressor-like DNA-binding domains"/>
    <property type="match status" value="1"/>
</dbReference>
<dbReference type="Pfam" id="PF00356">
    <property type="entry name" value="LacI"/>
    <property type="match status" value="1"/>
</dbReference>
<keyword evidence="2" id="KW-0238">DNA-binding</keyword>
<keyword evidence="6" id="KW-1185">Reference proteome</keyword>
<dbReference type="AlphaFoldDB" id="A0A3N2BCS7"/>
<dbReference type="InterPro" id="IPR028082">
    <property type="entry name" value="Peripla_BP_I"/>
</dbReference>
<proteinExistence type="predicted"/>
<sequence>MKDLRSGTSRRLTMADVAAHAGVSRQTVSLVLAEKPGPSSDTRRAVLEAVDALDFRPDVAAQLLRSARSRQLGVLFSMEHSHDPLVVEALYDVAAHHEYSLVLSAAAPVRGVRSAVDELLGLHCEGVIILGLDVDEPEHLAEVARMVPVVEVAQRSGVTGVETVRTDDAAGTRLAVDHLVGLGHRDILHLEGGAKPGAPERREGYLYAMADHDLVEHVEILAGDFTEESGVVAASALLERPRLPTAVIAANDLAARGVVETFLRAGTGVPEQVSVVGYDDSRVAALHHLSLTTVHQDPVAMAELALEACAERLEGRRDRAHDVVLPPSLTVRSTTAHPRR</sequence>
<keyword evidence="3" id="KW-0804">Transcription</keyword>
<dbReference type="InterPro" id="IPR010982">
    <property type="entry name" value="Lambda_DNA-bd_dom_sf"/>
</dbReference>
<dbReference type="PROSITE" id="PS50932">
    <property type="entry name" value="HTH_LACI_2"/>
    <property type="match status" value="1"/>
</dbReference>
<dbReference type="SUPFAM" id="SSF53822">
    <property type="entry name" value="Periplasmic binding protein-like I"/>
    <property type="match status" value="1"/>
</dbReference>
<keyword evidence="1" id="KW-0805">Transcription regulation</keyword>
<dbReference type="PANTHER" id="PTHR30146:SF153">
    <property type="entry name" value="LACTOSE OPERON REPRESSOR"/>
    <property type="match status" value="1"/>
</dbReference>
<dbReference type="GO" id="GO:0003700">
    <property type="term" value="F:DNA-binding transcription factor activity"/>
    <property type="evidence" value="ECO:0007669"/>
    <property type="project" value="TreeGrafter"/>
</dbReference>
<name>A0A3N2BCS7_9MICO</name>
<dbReference type="GO" id="GO:0000976">
    <property type="term" value="F:transcription cis-regulatory region binding"/>
    <property type="evidence" value="ECO:0007669"/>
    <property type="project" value="TreeGrafter"/>
</dbReference>
<evidence type="ECO:0000256" key="3">
    <source>
        <dbReference type="ARBA" id="ARBA00023163"/>
    </source>
</evidence>
<dbReference type="InterPro" id="IPR046335">
    <property type="entry name" value="LacI/GalR-like_sensor"/>
</dbReference>
<dbReference type="CDD" id="cd06267">
    <property type="entry name" value="PBP1_LacI_sugar_binding-like"/>
    <property type="match status" value="1"/>
</dbReference>
<dbReference type="Pfam" id="PF13377">
    <property type="entry name" value="Peripla_BP_3"/>
    <property type="match status" value="1"/>
</dbReference>
<dbReference type="Gene3D" id="3.40.50.2300">
    <property type="match status" value="2"/>
</dbReference>
<feature type="domain" description="HTH lacI-type" evidence="4">
    <location>
        <begin position="12"/>
        <end position="66"/>
    </location>
</feature>
<dbReference type="EMBL" id="RKHK01000001">
    <property type="protein sequence ID" value="ROR73038.1"/>
    <property type="molecule type" value="Genomic_DNA"/>
</dbReference>
<comment type="caution">
    <text evidence="5">The sequence shown here is derived from an EMBL/GenBank/DDBJ whole genome shotgun (WGS) entry which is preliminary data.</text>
</comment>
<evidence type="ECO:0000313" key="6">
    <source>
        <dbReference type="Proteomes" id="UP000280668"/>
    </source>
</evidence>
<dbReference type="SMART" id="SM00354">
    <property type="entry name" value="HTH_LACI"/>
    <property type="match status" value="1"/>
</dbReference>
<reference evidence="5 6" key="1">
    <citation type="submission" date="2018-11" db="EMBL/GenBank/DDBJ databases">
        <title>Sequencing the genomes of 1000 actinobacteria strains.</title>
        <authorList>
            <person name="Klenk H.-P."/>
        </authorList>
    </citation>
    <scope>NUCLEOTIDE SEQUENCE [LARGE SCALE GENOMIC DNA]</scope>
    <source>
        <strain evidence="5 6">DSM 11294</strain>
    </source>
</reference>
<evidence type="ECO:0000256" key="2">
    <source>
        <dbReference type="ARBA" id="ARBA00023125"/>
    </source>
</evidence>
<gene>
    <name evidence="5" type="ORF">EDD31_1404</name>
</gene>
<evidence type="ECO:0000313" key="5">
    <source>
        <dbReference type="EMBL" id="ROR73038.1"/>
    </source>
</evidence>
<dbReference type="PANTHER" id="PTHR30146">
    <property type="entry name" value="LACI-RELATED TRANSCRIPTIONAL REPRESSOR"/>
    <property type="match status" value="1"/>
</dbReference>
<evidence type="ECO:0000259" key="4">
    <source>
        <dbReference type="PROSITE" id="PS50932"/>
    </source>
</evidence>
<dbReference type="SUPFAM" id="SSF47413">
    <property type="entry name" value="lambda repressor-like DNA-binding domains"/>
    <property type="match status" value="1"/>
</dbReference>
<dbReference type="InterPro" id="IPR000843">
    <property type="entry name" value="HTH_LacI"/>
</dbReference>
<accession>A0A3N2BCS7</accession>
<organism evidence="5 6">
    <name type="scientific">Bogoriella caseilytica</name>
    <dbReference type="NCBI Taxonomy" id="56055"/>
    <lineage>
        <taxon>Bacteria</taxon>
        <taxon>Bacillati</taxon>
        <taxon>Actinomycetota</taxon>
        <taxon>Actinomycetes</taxon>
        <taxon>Micrococcales</taxon>
        <taxon>Bogoriellaceae</taxon>
        <taxon>Bogoriella</taxon>
    </lineage>
</organism>
<dbReference type="Proteomes" id="UP000280668">
    <property type="component" value="Unassembled WGS sequence"/>
</dbReference>
<protein>
    <submittedName>
        <fullName evidence="5">LacI family transcriptional regulator</fullName>
    </submittedName>
</protein>